<dbReference type="AlphaFoldDB" id="D3SPS4"/>
<dbReference type="PANTHER" id="PTHR38831">
    <property type="entry name" value="TYPE II SECRETION SYSTEM PROTEIN K"/>
    <property type="match status" value="1"/>
</dbReference>
<dbReference type="RefSeq" id="WP_012991568.1">
    <property type="nucleotide sequence ID" value="NC_013894.1"/>
</dbReference>
<dbReference type="SUPFAM" id="SSF81585">
    <property type="entry name" value="PsbU/PolX domain-like"/>
    <property type="match status" value="1"/>
</dbReference>
<proteinExistence type="predicted"/>
<dbReference type="HOGENOM" id="CLU_989187_0_0_0"/>
<sequence>MILLLALAMFLTLSYYTADLYQDVNSTRRLVNSVYAKEQAVYLCGQIYPILRGILTEDDPSVDTLSDTWARPLTLATEKGDITISVYDEERYINLNTVPERVLKRLSVILNIDPSYWDRLLAWTGRKNITFDSAYPIKASPMDSLEELYYMGFNKEDLVGKTVGARFYPGILSVATVYSSGKINVNTAPLYVLMALDDRIDEDLARRIIERRDKEPFRRVEDLLLVEGFTLDILYSVRDLVDVKSNVFHIVVDVRTQEGSAVCEFIYNRQRDTLLYSTVY</sequence>
<dbReference type="InterPro" id="IPR005628">
    <property type="entry name" value="GspK"/>
</dbReference>
<organism evidence="2 3">
    <name type="scientific">Thermocrinis albus (strain DSM 14484 / JCM 11386 / HI 11/12)</name>
    <dbReference type="NCBI Taxonomy" id="638303"/>
    <lineage>
        <taxon>Bacteria</taxon>
        <taxon>Pseudomonadati</taxon>
        <taxon>Aquificota</taxon>
        <taxon>Aquificia</taxon>
        <taxon>Aquificales</taxon>
        <taxon>Aquificaceae</taxon>
        <taxon>Thermocrinis</taxon>
    </lineage>
</organism>
<evidence type="ECO:0000259" key="1">
    <source>
        <dbReference type="Pfam" id="PF03934"/>
    </source>
</evidence>
<dbReference type="PANTHER" id="PTHR38831:SF2">
    <property type="entry name" value="TYPE II SECRETION SYSTEM PROTEIN K"/>
    <property type="match status" value="1"/>
</dbReference>
<feature type="domain" description="T2SS protein K second SAM-like" evidence="1">
    <location>
        <begin position="183"/>
        <end position="224"/>
    </location>
</feature>
<dbReference type="GO" id="GO:0016020">
    <property type="term" value="C:membrane"/>
    <property type="evidence" value="ECO:0007669"/>
    <property type="project" value="InterPro"/>
</dbReference>
<dbReference type="OrthoDB" id="9790239at2"/>
<dbReference type="STRING" id="638303.Thal_0527"/>
<evidence type="ECO:0000313" key="3">
    <source>
        <dbReference type="Proteomes" id="UP000002043"/>
    </source>
</evidence>
<dbReference type="eggNOG" id="COG3156">
    <property type="taxonomic scope" value="Bacteria"/>
</dbReference>
<dbReference type="KEGG" id="tal:Thal_0527"/>
<reference evidence="3" key="1">
    <citation type="journal article" date="2010" name="Stand. Genomic Sci.">
        <title>Complete genome sequence of Thermocrinis albus type strain (HI 11/12T).</title>
        <authorList>
            <person name="Wirth R."/>
            <person name="Sikorski J."/>
            <person name="Brambilla E."/>
            <person name="Misra M."/>
            <person name="Lapidus A."/>
            <person name="Copeland A."/>
            <person name="Nolan M."/>
            <person name="Lucas S."/>
            <person name="Chen F."/>
            <person name="Tice H."/>
            <person name="Cheng J.F."/>
            <person name="Han C."/>
            <person name="Detter J.C."/>
            <person name="Tapia R."/>
            <person name="Bruce D."/>
            <person name="Goodwin L."/>
            <person name="Pitluck S."/>
            <person name="Pati A."/>
            <person name="Anderson I."/>
            <person name="Ivanova N."/>
            <person name="Mavromatis K."/>
            <person name="Mikhailova N."/>
            <person name="Chen A."/>
            <person name="Palaniappan K."/>
            <person name="Bilek Y."/>
            <person name="Hader T."/>
            <person name="Land M."/>
            <person name="Hauser L."/>
            <person name="Chang Y.J."/>
            <person name="Jeffries C.D."/>
            <person name="Tindall B.J."/>
            <person name="Rohde M."/>
            <person name="Goker M."/>
            <person name="Bristow J."/>
            <person name="Eisen J.A."/>
            <person name="Markowitz V."/>
            <person name="Hugenholtz P."/>
            <person name="Kyrpides N.C."/>
            <person name="Klenk H.P."/>
        </authorList>
    </citation>
    <scope>NUCLEOTIDE SEQUENCE [LARGE SCALE GENOMIC DNA]</scope>
    <source>
        <strain evidence="3">DSM 14484 / JCM 11386 / HI 11/12</strain>
    </source>
</reference>
<gene>
    <name evidence="2" type="ordered locus">Thal_0527</name>
</gene>
<protein>
    <recommendedName>
        <fullName evidence="1">T2SS protein K second SAM-like domain-containing protein</fullName>
    </recommendedName>
</protein>
<dbReference type="Proteomes" id="UP000002043">
    <property type="component" value="Chromosome"/>
</dbReference>
<dbReference type="GO" id="GO:0009306">
    <property type="term" value="P:protein secretion"/>
    <property type="evidence" value="ECO:0007669"/>
    <property type="project" value="InterPro"/>
</dbReference>
<accession>D3SPS4</accession>
<name>D3SPS4_THEAH</name>
<dbReference type="Gene3D" id="1.10.150.320">
    <property type="entry name" value="Photosystem II 12 kDa extrinsic protein"/>
    <property type="match status" value="1"/>
</dbReference>
<dbReference type="InterPro" id="IPR049179">
    <property type="entry name" value="T2SSK_SAM-like_2nd"/>
</dbReference>
<dbReference type="EMBL" id="CP001931">
    <property type="protein sequence ID" value="ADC89161.1"/>
    <property type="molecule type" value="Genomic_DNA"/>
</dbReference>
<evidence type="ECO:0000313" key="2">
    <source>
        <dbReference type="EMBL" id="ADC89161.1"/>
    </source>
</evidence>
<keyword evidence="3" id="KW-1185">Reference proteome</keyword>
<dbReference type="Pfam" id="PF03934">
    <property type="entry name" value="T2SSK"/>
    <property type="match status" value="1"/>
</dbReference>